<sequence>MAAGSSYERSLEQTPTWAVALVCTVFVIISVIIEHGIHSIGKWFQKKQKKAMLEALEKIKAELMLLGFLSLLLTVGTSYIAKICVPEKIGYKMLPCKPEYYKSKGDGSGDDDDNKDHEGKSRRKLLNLAEEMIFRRVLAASSDDVGTCGKGMVQMISYSAVHQLHIFIFVLAVFHILYSVVIIGLGLAKMKKWKAWEAETTSLEYEFTNDPARFRFAHQTSFVKRHTGLSTKPGIRWVVAFFRQFFGSISKVDYLTIRNGFINAHFAPSSKFDFHKYIKRSMEDDFKSVLGISIPLWMFSIIFLLLNVYEWHALTYLSFVPLVILLLVGTKLELVIMEMAQQIQDKATIVRGAPVVEPSNKFFWFNSPRLVLFLIHFTLFQNAFQMAFFLWTVYEFGIHSCYHESIVQIGVRVGLGVLLHIMCSYITFPLYALVTQMGSHMKRSIFEEQTSKALKKWQKAAKDKKKLRELGGRSVDVSNSGLENTPSRESSPVHLLHNQKYRSSTAESEIDIPSSPRTYTSEADISDAEGSYHANDHNKNLQRDFTFSMS</sequence>
<evidence type="ECO:0000256" key="2">
    <source>
        <dbReference type="ARBA" id="ARBA00006574"/>
    </source>
</evidence>
<protein>
    <recommendedName>
        <fullName evidence="8">MLO-like protein</fullName>
    </recommendedName>
</protein>
<evidence type="ECO:0000256" key="4">
    <source>
        <dbReference type="ARBA" id="ARBA00022821"/>
    </source>
</evidence>
<comment type="similarity">
    <text evidence="2 8">Belongs to the MLO family.</text>
</comment>
<evidence type="ECO:0000256" key="10">
    <source>
        <dbReference type="SAM" id="Phobius"/>
    </source>
</evidence>
<name>A0AA35VZC6_LACSI</name>
<keyword evidence="3 8" id="KW-0812">Transmembrane</keyword>
<dbReference type="PANTHER" id="PTHR31942">
    <property type="entry name" value="MLO-LIKE PROTEIN 1"/>
    <property type="match status" value="1"/>
</dbReference>
<accession>A0AA35VZC6</accession>
<evidence type="ECO:0000256" key="3">
    <source>
        <dbReference type="ARBA" id="ARBA00022692"/>
    </source>
</evidence>
<proteinExistence type="inferred from homology"/>
<feature type="transmembrane region" description="Helical" evidence="10">
    <location>
        <begin position="17"/>
        <end position="40"/>
    </location>
</feature>
<comment type="domain">
    <text evidence="8">The C-terminus contains a calmodulin-binding domain, which binds calmodulin in a calcium-dependent fashion.</text>
</comment>
<organism evidence="11 12">
    <name type="scientific">Lactuca saligna</name>
    <name type="common">Willowleaf lettuce</name>
    <dbReference type="NCBI Taxonomy" id="75948"/>
    <lineage>
        <taxon>Eukaryota</taxon>
        <taxon>Viridiplantae</taxon>
        <taxon>Streptophyta</taxon>
        <taxon>Embryophyta</taxon>
        <taxon>Tracheophyta</taxon>
        <taxon>Spermatophyta</taxon>
        <taxon>Magnoliopsida</taxon>
        <taxon>eudicotyledons</taxon>
        <taxon>Gunneridae</taxon>
        <taxon>Pentapetalae</taxon>
        <taxon>asterids</taxon>
        <taxon>campanulids</taxon>
        <taxon>Asterales</taxon>
        <taxon>Asteraceae</taxon>
        <taxon>Cichorioideae</taxon>
        <taxon>Cichorieae</taxon>
        <taxon>Lactucinae</taxon>
        <taxon>Lactuca</taxon>
    </lineage>
</organism>
<keyword evidence="6 8" id="KW-0472">Membrane</keyword>
<comment type="function">
    <text evidence="8">May be involved in modulation of pathogen defense and leaf cell death.</text>
</comment>
<feature type="transmembrane region" description="Helical" evidence="10">
    <location>
        <begin position="61"/>
        <end position="81"/>
    </location>
</feature>
<dbReference type="EMBL" id="OX465078">
    <property type="protein sequence ID" value="CAI9270313.1"/>
    <property type="molecule type" value="Genomic_DNA"/>
</dbReference>
<gene>
    <name evidence="8" type="primary">MLO</name>
    <name evidence="11" type="ORF">LSALG_LOCUS10632</name>
</gene>
<feature type="transmembrane region" description="Helical" evidence="10">
    <location>
        <begin position="289"/>
        <end position="309"/>
    </location>
</feature>
<dbReference type="Proteomes" id="UP001177003">
    <property type="component" value="Chromosome 2"/>
</dbReference>
<feature type="region of interest" description="Disordered" evidence="9">
    <location>
        <begin position="475"/>
        <end position="550"/>
    </location>
</feature>
<comment type="subcellular location">
    <subcellularLocation>
        <location evidence="1 8">Membrane</location>
        <topology evidence="1 8">Multi-pass membrane protein</topology>
    </subcellularLocation>
</comment>
<feature type="transmembrane region" description="Helical" evidence="10">
    <location>
        <begin position="164"/>
        <end position="188"/>
    </location>
</feature>
<evidence type="ECO:0000256" key="1">
    <source>
        <dbReference type="ARBA" id="ARBA00004141"/>
    </source>
</evidence>
<feature type="compositionally biased region" description="Polar residues" evidence="9">
    <location>
        <begin position="476"/>
        <end position="490"/>
    </location>
</feature>
<feature type="transmembrane region" description="Helical" evidence="10">
    <location>
        <begin position="413"/>
        <end position="434"/>
    </location>
</feature>
<dbReference type="GO" id="GO:0006952">
    <property type="term" value="P:defense response"/>
    <property type="evidence" value="ECO:0007669"/>
    <property type="project" value="UniProtKB-KW"/>
</dbReference>
<dbReference type="GO" id="GO:0016020">
    <property type="term" value="C:membrane"/>
    <property type="evidence" value="ECO:0007669"/>
    <property type="project" value="UniProtKB-SubCell"/>
</dbReference>
<evidence type="ECO:0000313" key="11">
    <source>
        <dbReference type="EMBL" id="CAI9270313.1"/>
    </source>
</evidence>
<keyword evidence="12" id="KW-1185">Reference proteome</keyword>
<evidence type="ECO:0000256" key="6">
    <source>
        <dbReference type="ARBA" id="ARBA00023136"/>
    </source>
</evidence>
<feature type="transmembrane region" description="Helical" evidence="10">
    <location>
        <begin position="370"/>
        <end position="393"/>
    </location>
</feature>
<dbReference type="AlphaFoldDB" id="A0AA35VZC6"/>
<evidence type="ECO:0000313" key="12">
    <source>
        <dbReference type="Proteomes" id="UP001177003"/>
    </source>
</evidence>
<dbReference type="PANTHER" id="PTHR31942:SF82">
    <property type="entry name" value="MLO PROTEIN HOMOLOG 1"/>
    <property type="match status" value="1"/>
</dbReference>
<evidence type="ECO:0000256" key="9">
    <source>
        <dbReference type="SAM" id="MobiDB-lite"/>
    </source>
</evidence>
<reference evidence="11" key="1">
    <citation type="submission" date="2023-04" db="EMBL/GenBank/DDBJ databases">
        <authorList>
            <person name="Vijverberg K."/>
            <person name="Xiong W."/>
            <person name="Schranz E."/>
        </authorList>
    </citation>
    <scope>NUCLEOTIDE SEQUENCE</scope>
</reference>
<evidence type="ECO:0000256" key="7">
    <source>
        <dbReference type="ARBA" id="ARBA00023265"/>
    </source>
</evidence>
<dbReference type="InterPro" id="IPR004326">
    <property type="entry name" value="Mlo"/>
</dbReference>
<feature type="transmembrane region" description="Helical" evidence="10">
    <location>
        <begin position="315"/>
        <end position="336"/>
    </location>
</feature>
<evidence type="ECO:0000256" key="8">
    <source>
        <dbReference type="RuleBase" id="RU280816"/>
    </source>
</evidence>
<evidence type="ECO:0000256" key="5">
    <source>
        <dbReference type="ARBA" id="ARBA00022989"/>
    </source>
</evidence>
<keyword evidence="5 8" id="KW-1133">Transmembrane helix</keyword>
<keyword evidence="7 8" id="KW-0568">Pathogenesis-related protein</keyword>
<keyword evidence="4 8" id="KW-0611">Plant defense</keyword>
<dbReference type="GO" id="GO:0005516">
    <property type="term" value="F:calmodulin binding"/>
    <property type="evidence" value="ECO:0007669"/>
    <property type="project" value="UniProtKB-KW"/>
</dbReference>
<keyword evidence="8" id="KW-0112">Calmodulin-binding</keyword>
<dbReference type="Pfam" id="PF03094">
    <property type="entry name" value="Mlo"/>
    <property type="match status" value="1"/>
</dbReference>